<keyword evidence="3" id="KW-1185">Reference proteome</keyword>
<evidence type="ECO:0000313" key="3">
    <source>
        <dbReference type="Proteomes" id="UP001184230"/>
    </source>
</evidence>
<keyword evidence="1" id="KW-1133">Transmembrane helix</keyword>
<dbReference type="Proteomes" id="UP001184230">
    <property type="component" value="Unassembled WGS sequence"/>
</dbReference>
<keyword evidence="1" id="KW-0812">Transmembrane</keyword>
<evidence type="ECO:0000313" key="2">
    <source>
        <dbReference type="EMBL" id="MDR6539527.1"/>
    </source>
</evidence>
<dbReference type="InterPro" id="IPR023353">
    <property type="entry name" value="LemA-like_dom_sf"/>
</dbReference>
<organism evidence="2 3">
    <name type="scientific">Variovorax soli</name>
    <dbReference type="NCBI Taxonomy" id="376815"/>
    <lineage>
        <taxon>Bacteria</taxon>
        <taxon>Pseudomonadati</taxon>
        <taxon>Pseudomonadota</taxon>
        <taxon>Betaproteobacteria</taxon>
        <taxon>Burkholderiales</taxon>
        <taxon>Comamonadaceae</taxon>
        <taxon>Variovorax</taxon>
    </lineage>
</organism>
<proteinExistence type="predicted"/>
<sequence length="194" mass="20685">MPDSLAWWILGAVALFWFVGAYNRIVRLRSGALQAYAALDAALVRQLDFVQARLAEDAPVEQLAHGAAREDASLQASAAQLVTLLAATRLKPLDPAGIAALATALHVMLAAWQRLHPDAVVSFEADGTLSRPAPLNGRDDSPAAPMAWPEPSAAAEIARNQFNQAVAHYNAAIAQFPALLVAWIMQLRPAAPLL</sequence>
<accession>A0ABU1NME2</accession>
<protein>
    <submittedName>
        <fullName evidence="2">LemA protein</fullName>
    </submittedName>
</protein>
<dbReference type="EMBL" id="JAVDRF010000018">
    <property type="protein sequence ID" value="MDR6539527.1"/>
    <property type="molecule type" value="Genomic_DNA"/>
</dbReference>
<gene>
    <name evidence="2" type="ORF">J2739_005324</name>
</gene>
<dbReference type="SUPFAM" id="SSF140478">
    <property type="entry name" value="LemA-like"/>
    <property type="match status" value="1"/>
</dbReference>
<feature type="transmembrane region" description="Helical" evidence="1">
    <location>
        <begin position="6"/>
        <end position="25"/>
    </location>
</feature>
<dbReference type="Gene3D" id="1.20.1440.20">
    <property type="entry name" value="LemA-like domain"/>
    <property type="match status" value="1"/>
</dbReference>
<evidence type="ECO:0000256" key="1">
    <source>
        <dbReference type="SAM" id="Phobius"/>
    </source>
</evidence>
<keyword evidence="1" id="KW-0472">Membrane</keyword>
<name>A0ABU1NME2_9BURK</name>
<reference evidence="2 3" key="1">
    <citation type="submission" date="2023-07" db="EMBL/GenBank/DDBJ databases">
        <title>Sorghum-associated microbial communities from plants grown in Nebraska, USA.</title>
        <authorList>
            <person name="Schachtman D."/>
        </authorList>
    </citation>
    <scope>NUCLEOTIDE SEQUENCE [LARGE SCALE GENOMIC DNA]</scope>
    <source>
        <strain evidence="2 3">DS1781</strain>
    </source>
</reference>
<comment type="caution">
    <text evidence="2">The sequence shown here is derived from an EMBL/GenBank/DDBJ whole genome shotgun (WGS) entry which is preliminary data.</text>
</comment>